<dbReference type="InterPro" id="IPR020796">
    <property type="entry name" value="ORC5"/>
</dbReference>
<protein>
    <submittedName>
        <fullName evidence="3">Origin recognition complex subunit 5 C-terminus-domain-containing protein</fullName>
    </submittedName>
</protein>
<reference evidence="3" key="1">
    <citation type="submission" date="2017-08" db="EMBL/GenBank/DDBJ databases">
        <authorList>
            <person name="Polle J.E."/>
            <person name="Barry K."/>
            <person name="Cushman J."/>
            <person name="Schmutz J."/>
            <person name="Tran D."/>
            <person name="Hathwaick L.T."/>
            <person name="Yim W.C."/>
            <person name="Jenkins J."/>
            <person name="Mckie-Krisberg Z.M."/>
            <person name="Prochnik S."/>
            <person name="Lindquist E."/>
            <person name="Dockter R.B."/>
            <person name="Adam C."/>
            <person name="Molina H."/>
            <person name="Bunkerborg J."/>
            <person name="Jin E."/>
            <person name="Buchheim M."/>
            <person name="Magnuson J."/>
        </authorList>
    </citation>
    <scope>NUCLEOTIDE SEQUENCE</scope>
    <source>
        <strain evidence="3">CCAP 19/18</strain>
    </source>
</reference>
<feature type="compositionally biased region" description="Basic and acidic residues" evidence="1">
    <location>
        <begin position="169"/>
        <end position="179"/>
    </location>
</feature>
<organism evidence="3 4">
    <name type="scientific">Dunaliella salina</name>
    <name type="common">Green alga</name>
    <name type="synonym">Protococcus salinus</name>
    <dbReference type="NCBI Taxonomy" id="3046"/>
    <lineage>
        <taxon>Eukaryota</taxon>
        <taxon>Viridiplantae</taxon>
        <taxon>Chlorophyta</taxon>
        <taxon>core chlorophytes</taxon>
        <taxon>Chlorophyceae</taxon>
        <taxon>CS clade</taxon>
        <taxon>Chlamydomonadales</taxon>
        <taxon>Dunaliellaceae</taxon>
        <taxon>Dunaliella</taxon>
    </lineage>
</organism>
<dbReference type="Proteomes" id="UP000815325">
    <property type="component" value="Unassembled WGS sequence"/>
</dbReference>
<evidence type="ECO:0000313" key="4">
    <source>
        <dbReference type="Proteomes" id="UP000815325"/>
    </source>
</evidence>
<dbReference type="Pfam" id="PF14630">
    <property type="entry name" value="ORC5_C"/>
    <property type="match status" value="2"/>
</dbReference>
<name>A0ABQ7GHQ9_DUNSA</name>
<feature type="compositionally biased region" description="Gly residues" evidence="1">
    <location>
        <begin position="213"/>
        <end position="227"/>
    </location>
</feature>
<feature type="region of interest" description="Disordered" evidence="1">
    <location>
        <begin position="169"/>
        <end position="195"/>
    </location>
</feature>
<feature type="domain" description="Origin recognition complex subunit 5 C-terminal" evidence="2">
    <location>
        <begin position="36"/>
        <end position="127"/>
    </location>
</feature>
<dbReference type="PANTHER" id="PTHR12705">
    <property type="entry name" value="ORIGIN RECOGNITION COMPLEX SUBUNIT 5"/>
    <property type="match status" value="1"/>
</dbReference>
<dbReference type="InterPro" id="IPR047088">
    <property type="entry name" value="ORC5_C"/>
</dbReference>
<dbReference type="PANTHER" id="PTHR12705:SF0">
    <property type="entry name" value="ORIGIN RECOGNITION COMPLEX SUBUNIT 5"/>
    <property type="match status" value="1"/>
</dbReference>
<feature type="domain" description="Origin recognition complex subunit 5 C-terminal" evidence="2">
    <location>
        <begin position="365"/>
        <end position="419"/>
    </location>
</feature>
<dbReference type="EMBL" id="MU069772">
    <property type="protein sequence ID" value="KAF5834146.1"/>
    <property type="molecule type" value="Genomic_DNA"/>
</dbReference>
<keyword evidence="4" id="KW-1185">Reference proteome</keyword>
<accession>A0ABQ7GHQ9</accession>
<feature type="region of interest" description="Disordered" evidence="1">
    <location>
        <begin position="57"/>
        <end position="87"/>
    </location>
</feature>
<gene>
    <name evidence="3" type="ORF">DUNSADRAFT_9265</name>
</gene>
<proteinExistence type="predicted"/>
<evidence type="ECO:0000256" key="1">
    <source>
        <dbReference type="SAM" id="MobiDB-lite"/>
    </source>
</evidence>
<comment type="caution">
    <text evidence="3">The sequence shown here is derived from an EMBL/GenBank/DDBJ whole genome shotgun (WGS) entry which is preliminary data.</text>
</comment>
<sequence>MPHVRAQSADELLRSSQQGAAALAEGVGGSCAWGSLPRSARLILVAAYLASHNKPSSDRAVFDATSGSKRGGRKRGGAGSKAMDSDRQYEASKEAMLKGPSAFSLNRLLNIHNHLYVAAEHSSSASRRRSTLGGAGIAGETLCDVCVPPLMITSEVLDGMGRADREKLRRLEDGEEGPRRSSGAVGHGLQGPWSERHRHLEGDVNGSQRAGMQGRGMPAGGQAGGAGTGQALTMGGQGVQGMGTNTGRLSLGGGGDLGREVGVIFAGRPSIGGGGDLRRLSLGGGGDLGRVGLGGQGGALGGARLSGSSSMWGLQETDVGLGVGSEGLGGLGRGGGHTTRAPGSHLPHPASGAVRHGKAHVSPEAAGVFSTIASLASMGLLLREKSDDPLEAPRFTVAINKSLAADLARSMGLDIHSYLKLG</sequence>
<evidence type="ECO:0000259" key="2">
    <source>
        <dbReference type="Pfam" id="PF14630"/>
    </source>
</evidence>
<feature type="region of interest" description="Disordered" evidence="1">
    <location>
        <begin position="208"/>
        <end position="227"/>
    </location>
</feature>
<evidence type="ECO:0000313" key="3">
    <source>
        <dbReference type="EMBL" id="KAF5834146.1"/>
    </source>
</evidence>